<dbReference type="NCBIfam" id="TIGR04076">
    <property type="entry name" value="TIGR04076 family protein"/>
    <property type="match status" value="1"/>
</dbReference>
<sequence>MKRREFCKTVPCAAIGGLCPSALQGFFSNKLSNTEVSMEGTITSVEVKVISQKGTCALGHKIGDVVKITESGIEGKICIHALYSMLPAVFAMMFDAQFPWLKDPDKKTHACPDAYNPVVFEIMKIREK</sequence>
<accession>A0A0S7Y5E3</accession>
<evidence type="ECO:0000313" key="2">
    <source>
        <dbReference type="Proteomes" id="UP000051861"/>
    </source>
</evidence>
<name>A0A0S7Y5E3_UNCSA</name>
<dbReference type="Proteomes" id="UP000051861">
    <property type="component" value="Unassembled WGS sequence"/>
</dbReference>
<evidence type="ECO:0000313" key="1">
    <source>
        <dbReference type="EMBL" id="KPJ69985.1"/>
    </source>
</evidence>
<organism evidence="1 2">
    <name type="scientific">candidate division WOR-1 bacterium DG_54_3</name>
    <dbReference type="NCBI Taxonomy" id="1703775"/>
    <lineage>
        <taxon>Bacteria</taxon>
        <taxon>Bacillati</taxon>
        <taxon>Saganbacteria</taxon>
    </lineage>
</organism>
<reference evidence="1 2" key="1">
    <citation type="journal article" date="2015" name="Microbiome">
        <title>Genomic resolution of linkages in carbon, nitrogen, and sulfur cycling among widespread estuary sediment bacteria.</title>
        <authorList>
            <person name="Baker B.J."/>
            <person name="Lazar C.S."/>
            <person name="Teske A.P."/>
            <person name="Dick G.J."/>
        </authorList>
    </citation>
    <scope>NUCLEOTIDE SEQUENCE [LARGE SCALE GENOMIC DNA]</scope>
    <source>
        <strain evidence="1">DG_54_3</strain>
    </source>
</reference>
<dbReference type="InterPro" id="IPR023811">
    <property type="entry name" value="CHP04076"/>
</dbReference>
<protein>
    <recommendedName>
        <fullName evidence="3">TIGR04076 family protein</fullName>
    </recommendedName>
</protein>
<dbReference type="EMBL" id="LIZX01000010">
    <property type="protein sequence ID" value="KPJ69985.1"/>
    <property type="molecule type" value="Genomic_DNA"/>
</dbReference>
<proteinExistence type="predicted"/>
<dbReference type="AlphaFoldDB" id="A0A0S7Y5E3"/>
<gene>
    <name evidence="1" type="ORF">AMJ44_01510</name>
</gene>
<comment type="caution">
    <text evidence="1">The sequence shown here is derived from an EMBL/GenBank/DDBJ whole genome shotgun (WGS) entry which is preliminary data.</text>
</comment>
<evidence type="ECO:0008006" key="3">
    <source>
        <dbReference type="Google" id="ProtNLM"/>
    </source>
</evidence>